<proteinExistence type="predicted"/>
<dbReference type="AlphaFoldDB" id="A0A1V9A2J2"/>
<dbReference type="EMBL" id="MWIH01000006">
    <property type="protein sequence ID" value="OQO91246.1"/>
    <property type="molecule type" value="Genomic_DNA"/>
</dbReference>
<feature type="transmembrane region" description="Helical" evidence="1">
    <location>
        <begin position="161"/>
        <end position="182"/>
    </location>
</feature>
<keyword evidence="1" id="KW-0472">Membrane</keyword>
<feature type="transmembrane region" description="Helical" evidence="1">
    <location>
        <begin position="206"/>
        <end position="226"/>
    </location>
</feature>
<dbReference type="Proteomes" id="UP000192591">
    <property type="component" value="Unassembled WGS sequence"/>
</dbReference>
<comment type="caution">
    <text evidence="2">The sequence shown here is derived from an EMBL/GenBank/DDBJ whole genome shotgun (WGS) entry which is preliminary data.</text>
</comment>
<keyword evidence="3" id="KW-1185">Reference proteome</keyword>
<dbReference type="RefSeq" id="WP_081193530.1">
    <property type="nucleotide sequence ID" value="NZ_MWIH01000006.1"/>
</dbReference>
<keyword evidence="1" id="KW-0812">Transmembrane</keyword>
<evidence type="ECO:0000256" key="1">
    <source>
        <dbReference type="SAM" id="Phobius"/>
    </source>
</evidence>
<dbReference type="Pfam" id="PF06197">
    <property type="entry name" value="DUF998"/>
    <property type="match status" value="1"/>
</dbReference>
<dbReference type="InterPro" id="IPR009339">
    <property type="entry name" value="DUF998"/>
</dbReference>
<name>A0A1V9A2J2_SACPI</name>
<keyword evidence="1" id="KW-1133">Transmembrane helix</keyword>
<feature type="transmembrane region" description="Helical" evidence="1">
    <location>
        <begin position="21"/>
        <end position="43"/>
    </location>
</feature>
<accession>A0A1V9A2J2</accession>
<feature type="transmembrane region" description="Helical" evidence="1">
    <location>
        <begin position="95"/>
        <end position="114"/>
    </location>
</feature>
<evidence type="ECO:0000313" key="3">
    <source>
        <dbReference type="Proteomes" id="UP000192591"/>
    </source>
</evidence>
<feature type="transmembrane region" description="Helical" evidence="1">
    <location>
        <begin position="126"/>
        <end position="149"/>
    </location>
</feature>
<feature type="transmembrane region" description="Helical" evidence="1">
    <location>
        <begin position="63"/>
        <end position="83"/>
    </location>
</feature>
<reference evidence="2 3" key="1">
    <citation type="submission" date="2017-02" db="EMBL/GenBank/DDBJ databases">
        <title>Draft genome of Saccharomonospora sp. 154.</title>
        <authorList>
            <person name="Alonso-Carmona G.S."/>
            <person name="De La Haba R."/>
            <person name="Vera-Gargallo B."/>
            <person name="Sandoval-Trujillo A.H."/>
            <person name="Ramirez-Duran N."/>
            <person name="Ventosa A."/>
        </authorList>
    </citation>
    <scope>NUCLEOTIDE SEQUENCE [LARGE SCALE GENOMIC DNA]</scope>
    <source>
        <strain evidence="2 3">LRS4.154</strain>
    </source>
</reference>
<evidence type="ECO:0000313" key="2">
    <source>
        <dbReference type="EMBL" id="OQO91246.1"/>
    </source>
</evidence>
<gene>
    <name evidence="2" type="ORF">B1813_15480</name>
</gene>
<organism evidence="2 3">
    <name type="scientific">Saccharomonospora piscinae</name>
    <dbReference type="NCBI Taxonomy" id="687388"/>
    <lineage>
        <taxon>Bacteria</taxon>
        <taxon>Bacillati</taxon>
        <taxon>Actinomycetota</taxon>
        <taxon>Actinomycetes</taxon>
        <taxon>Pseudonocardiales</taxon>
        <taxon>Pseudonocardiaceae</taxon>
        <taxon>Saccharomonospora</taxon>
    </lineage>
</organism>
<protein>
    <recommendedName>
        <fullName evidence="4">DUF998 domain-containing protein</fullName>
    </recommendedName>
</protein>
<dbReference type="STRING" id="1962155.B1813_15480"/>
<evidence type="ECO:0008006" key="4">
    <source>
        <dbReference type="Google" id="ProtNLM"/>
    </source>
</evidence>
<sequence length="236" mass="24594">MGQLGTKAATTEVASARVHTWTLAATAALGWALFTLTILHAISSFDPIADPISRYAFTDTGQGMLEASLLSFAVGLVAVRGALLAAGLAVSRTATILIVVATTGLVAAALFPATFTEDIDPVSGLIHQYASLLTFLSLPGIAVCLLDSTRGVEELRRTRRMLARLVWAALGGLVLFGLSYLADNLALGFAPLTAALSLLDAVPVGLLQRVVFVLDFLLLAGLLVLAHRAARSTARA</sequence>